<evidence type="ECO:0000256" key="2">
    <source>
        <dbReference type="ARBA" id="ARBA00023002"/>
    </source>
</evidence>
<accession>A0ABT1CWN1</accession>
<dbReference type="InterPro" id="IPR036409">
    <property type="entry name" value="Aldolase_II/adducin_N_sf"/>
</dbReference>
<sequence>MRQNRWNDKEAQARVDAAGADPADRTLALRVYSSRIIGADPDLVMHGGGNTSVKTGRRDLFGAMQKVLHVKGSGWDLDTLEAAGLPGVRLEPLLEMRKLDALSDEDMVNMQRSNLLDSAAPNPSVETLLHAFLPHTFVDHTHATAFLALANLPDAEAAIREIFGDRLAVVPYIMPGFALAKKAAEAFDAHPDCEGLILLKHGHFTFGATAKESYDKVIEHTNMVEEWFAAKNQGRRFDCTVKKIRQVADPVSAASNLPVLRGAIANLRGQHHNTSPRPVVMDVRGGEAINAFLHRTDLGDLAQRGVASPDHVIRTKGRMLVLGKDDLAGGREGIEAKVAEFAEAYRAMFDAQFKRVGGGKVMLEPHPCVAWIEGVGIAGIGKDASAASAAADIAEQTVEVMSQGEAAGGFRPIGPDDLFDMEYWSLEQAKLSKAAAKPFAGQIVAVTGGAGAIGLAAAKAFAREGAAIALIDFNPEACKAAAASIGSNCLAVVADLTQKGAAEQAISEIVRRFGGLDVLVSNAGAAIQGMLLDLDDETLRSSFELNFFSHLAMAKAAASVFAAQGHGGQMLFNVSKQAVNPGKGFGAYGLPKAATFFLVRQLALELGGSGVRVNGVNADRIRSGLLTDDFIRSRAEARGVSASDYMAGNLLKAEVEAHHVGDAFVALAKSERTTAHVVTVDGGNIEAALR</sequence>
<dbReference type="InterPro" id="IPR002347">
    <property type="entry name" value="SDR_fam"/>
</dbReference>
<dbReference type="InterPro" id="IPR001303">
    <property type="entry name" value="Aldolase_II/adducin_N"/>
</dbReference>
<name>A0ABT1CWN1_9HYPH</name>
<feature type="domain" description="Class II aldolase/adducin N-terminal" evidence="3">
    <location>
        <begin position="29"/>
        <end position="228"/>
    </location>
</feature>
<dbReference type="EMBL" id="JAAAML010000004">
    <property type="protein sequence ID" value="MCO6410612.1"/>
    <property type="molecule type" value="Genomic_DNA"/>
</dbReference>
<comment type="similarity">
    <text evidence="1">Belongs to the short-chain dehydrogenases/reductases (SDR) family.</text>
</comment>
<dbReference type="RefSeq" id="WP_252917334.1">
    <property type="nucleotide sequence ID" value="NZ_JAAAML010000004.1"/>
</dbReference>
<dbReference type="NCBIfam" id="NF006192">
    <property type="entry name" value="PRK08324.1-6"/>
    <property type="match status" value="1"/>
</dbReference>
<reference evidence="4 5" key="1">
    <citation type="submission" date="2020-01" db="EMBL/GenBank/DDBJ databases">
        <title>Genomes of bacteria type strains.</title>
        <authorList>
            <person name="Chen J."/>
            <person name="Zhu S."/>
            <person name="Yang J."/>
        </authorList>
    </citation>
    <scope>NUCLEOTIDE SEQUENCE [LARGE SCALE GENOMIC DNA]</scope>
    <source>
        <strain evidence="4 5">DSM 16655</strain>
    </source>
</reference>
<proteinExistence type="inferred from homology"/>
<dbReference type="SMART" id="SM01007">
    <property type="entry name" value="Aldolase_II"/>
    <property type="match status" value="1"/>
</dbReference>
<dbReference type="Gene3D" id="3.40.225.10">
    <property type="entry name" value="Class II aldolase/adducin N-terminal domain"/>
    <property type="match status" value="1"/>
</dbReference>
<evidence type="ECO:0000313" key="4">
    <source>
        <dbReference type="EMBL" id="MCO6410612.1"/>
    </source>
</evidence>
<dbReference type="InterPro" id="IPR036291">
    <property type="entry name" value="NAD(P)-bd_dom_sf"/>
</dbReference>
<dbReference type="Pfam" id="PF00106">
    <property type="entry name" value="adh_short"/>
    <property type="match status" value="1"/>
</dbReference>
<dbReference type="SUPFAM" id="SSF53639">
    <property type="entry name" value="AraD/HMP-PK domain-like"/>
    <property type="match status" value="1"/>
</dbReference>
<dbReference type="Gene3D" id="3.40.50.720">
    <property type="entry name" value="NAD(P)-binding Rossmann-like Domain"/>
    <property type="match status" value="1"/>
</dbReference>
<keyword evidence="2" id="KW-0560">Oxidoreductase</keyword>
<gene>
    <name evidence="4" type="ORF">GTW23_20720</name>
</gene>
<evidence type="ECO:0000256" key="1">
    <source>
        <dbReference type="ARBA" id="ARBA00006484"/>
    </source>
</evidence>
<organism evidence="4 5">
    <name type="scientific">Hoeflea alexandrii</name>
    <dbReference type="NCBI Taxonomy" id="288436"/>
    <lineage>
        <taxon>Bacteria</taxon>
        <taxon>Pseudomonadati</taxon>
        <taxon>Pseudomonadota</taxon>
        <taxon>Alphaproteobacteria</taxon>
        <taxon>Hyphomicrobiales</taxon>
        <taxon>Rhizobiaceae</taxon>
        <taxon>Hoeflea</taxon>
    </lineage>
</organism>
<protein>
    <submittedName>
        <fullName evidence="4">Bifunctional aldolase/short-chain dehydrogenase</fullName>
    </submittedName>
</protein>
<dbReference type="Proteomes" id="UP001320715">
    <property type="component" value="Unassembled WGS sequence"/>
</dbReference>
<keyword evidence="5" id="KW-1185">Reference proteome</keyword>
<evidence type="ECO:0000313" key="5">
    <source>
        <dbReference type="Proteomes" id="UP001320715"/>
    </source>
</evidence>
<dbReference type="SUPFAM" id="SSF51735">
    <property type="entry name" value="NAD(P)-binding Rossmann-fold domains"/>
    <property type="match status" value="1"/>
</dbReference>
<dbReference type="PANTHER" id="PTHR43669:SF3">
    <property type="entry name" value="ALCOHOL DEHYDROGENASE, PUTATIVE (AFU_ORTHOLOGUE AFUA_3G03445)-RELATED"/>
    <property type="match status" value="1"/>
</dbReference>
<comment type="caution">
    <text evidence="4">The sequence shown here is derived from an EMBL/GenBank/DDBJ whole genome shotgun (WGS) entry which is preliminary data.</text>
</comment>
<evidence type="ECO:0000259" key="3">
    <source>
        <dbReference type="SMART" id="SM01007"/>
    </source>
</evidence>
<dbReference type="PRINTS" id="PR00081">
    <property type="entry name" value="GDHRDH"/>
</dbReference>
<dbReference type="Pfam" id="PF00596">
    <property type="entry name" value="Aldolase_II"/>
    <property type="match status" value="1"/>
</dbReference>
<dbReference type="PANTHER" id="PTHR43669">
    <property type="entry name" value="5-KETO-D-GLUCONATE 5-REDUCTASE"/>
    <property type="match status" value="1"/>
</dbReference>